<name>A0A160VDW8_9ZZZZ</name>
<protein>
    <submittedName>
        <fullName evidence="1">Uncharacterized protein</fullName>
    </submittedName>
</protein>
<reference evidence="1" key="1">
    <citation type="submission" date="2015-10" db="EMBL/GenBank/DDBJ databases">
        <authorList>
            <person name="Gilbert D.G."/>
        </authorList>
    </citation>
    <scope>NUCLEOTIDE SEQUENCE</scope>
</reference>
<sequence length="50" mass="5489">MRLVRSLTPTLLAVESGQQRGIANLMKLLAATQNTLPYTTLRVAETGRFS</sequence>
<dbReference type="AlphaFoldDB" id="A0A160VDW8"/>
<organism evidence="1">
    <name type="scientific">hydrothermal vent metagenome</name>
    <dbReference type="NCBI Taxonomy" id="652676"/>
    <lineage>
        <taxon>unclassified sequences</taxon>
        <taxon>metagenomes</taxon>
        <taxon>ecological metagenomes</taxon>
    </lineage>
</organism>
<accession>A0A160VDW8</accession>
<evidence type="ECO:0000313" key="1">
    <source>
        <dbReference type="EMBL" id="CUV05153.1"/>
    </source>
</evidence>
<proteinExistence type="predicted"/>
<gene>
    <name evidence="1" type="ORF">MGWOODY_Clf2669</name>
</gene>
<dbReference type="EMBL" id="FAXA01000248">
    <property type="protein sequence ID" value="CUV05153.1"/>
    <property type="molecule type" value="Genomic_DNA"/>
</dbReference>